<evidence type="ECO:0000256" key="1">
    <source>
        <dbReference type="ARBA" id="ARBA00023002"/>
    </source>
</evidence>
<evidence type="ECO:0000313" key="7">
    <source>
        <dbReference type="Proteomes" id="UP001500151"/>
    </source>
</evidence>
<dbReference type="Proteomes" id="UP001500151">
    <property type="component" value="Unassembled WGS sequence"/>
</dbReference>
<feature type="compositionally biased region" description="Gly residues" evidence="4">
    <location>
        <begin position="40"/>
        <end position="49"/>
    </location>
</feature>
<dbReference type="InterPro" id="IPR016160">
    <property type="entry name" value="Ald_DH_CS_CYS"/>
</dbReference>
<dbReference type="InterPro" id="IPR029510">
    <property type="entry name" value="Ald_DH_CS_GLU"/>
</dbReference>
<dbReference type="InterPro" id="IPR016162">
    <property type="entry name" value="Ald_DH_N"/>
</dbReference>
<organism evidence="6 7">
    <name type="scientific">Streptomyces vastus</name>
    <dbReference type="NCBI Taxonomy" id="285451"/>
    <lineage>
        <taxon>Bacteria</taxon>
        <taxon>Bacillati</taxon>
        <taxon>Actinomycetota</taxon>
        <taxon>Actinomycetes</taxon>
        <taxon>Kitasatosporales</taxon>
        <taxon>Streptomycetaceae</taxon>
        <taxon>Streptomyces</taxon>
    </lineage>
</organism>
<accession>A0ABP6DW37</accession>
<evidence type="ECO:0000256" key="2">
    <source>
        <dbReference type="PROSITE-ProRule" id="PRU10007"/>
    </source>
</evidence>
<name>A0ABP6DW37_9ACTN</name>
<feature type="domain" description="Aldehyde dehydrogenase" evidence="5">
    <location>
        <begin position="85"/>
        <end position="315"/>
    </location>
</feature>
<dbReference type="InterPro" id="IPR016161">
    <property type="entry name" value="Ald_DH/histidinol_DH"/>
</dbReference>
<evidence type="ECO:0000256" key="4">
    <source>
        <dbReference type="SAM" id="MobiDB-lite"/>
    </source>
</evidence>
<dbReference type="InterPro" id="IPR015590">
    <property type="entry name" value="Aldehyde_DH_dom"/>
</dbReference>
<evidence type="ECO:0000313" key="6">
    <source>
        <dbReference type="EMBL" id="GAA2654209.1"/>
    </source>
</evidence>
<gene>
    <name evidence="6" type="ORF">GCM10010307_66170</name>
</gene>
<comment type="caution">
    <text evidence="6">The sequence shown here is derived from an EMBL/GenBank/DDBJ whole genome shotgun (WGS) entry which is preliminary data.</text>
</comment>
<dbReference type="Pfam" id="PF00171">
    <property type="entry name" value="Aldedh"/>
    <property type="match status" value="1"/>
</dbReference>
<dbReference type="SUPFAM" id="SSF53720">
    <property type="entry name" value="ALDH-like"/>
    <property type="match status" value="1"/>
</dbReference>
<keyword evidence="7" id="KW-1185">Reference proteome</keyword>
<dbReference type="InterPro" id="IPR016163">
    <property type="entry name" value="Ald_DH_C"/>
</dbReference>
<reference evidence="7" key="1">
    <citation type="journal article" date="2019" name="Int. J. Syst. Evol. Microbiol.">
        <title>The Global Catalogue of Microorganisms (GCM) 10K type strain sequencing project: providing services to taxonomists for standard genome sequencing and annotation.</title>
        <authorList>
            <consortium name="The Broad Institute Genomics Platform"/>
            <consortium name="The Broad Institute Genome Sequencing Center for Infectious Disease"/>
            <person name="Wu L."/>
            <person name="Ma J."/>
        </authorList>
    </citation>
    <scope>NUCLEOTIDE SEQUENCE [LARGE SCALE GENOMIC DNA]</scope>
    <source>
        <strain evidence="7">JCM 4524</strain>
    </source>
</reference>
<dbReference type="EMBL" id="BAAASJ010000104">
    <property type="protein sequence ID" value="GAA2654209.1"/>
    <property type="molecule type" value="Genomic_DNA"/>
</dbReference>
<sequence length="327" mass="34627">MPNRWPSLAPVRARERAREPRGGEQTGRQGRRHRGRAQAGHGGGSGPGGSDRDRHRCDTGTKALVASQTGRVHAPLGDERAADRAGADDFKRVTLELGGNDAAILLDDFDVAGMTTPLFLAAFDNTGQKCICAKRVYVAQSRMDDVAAGLAAEAAKVVLGQGTSPDVTMGPLQNKAQYEKVLAFIDDAVAKGATVVTGGKAVEGPGYFVEPTILKNCRPGMKVVDEEQFGPIMPLIAFDDLDEAIEQANETDFGLGGSVWGADVERAEAVASRMYSGMVWVNGHGDGDFPAQPFMGVKSSGLGAEMGQWGFSSASDLRVDYTTIDRV</sequence>
<feature type="compositionally biased region" description="Basic and acidic residues" evidence="4">
    <location>
        <begin position="12"/>
        <end position="22"/>
    </location>
</feature>
<dbReference type="Gene3D" id="3.40.605.10">
    <property type="entry name" value="Aldehyde Dehydrogenase, Chain A, domain 1"/>
    <property type="match status" value="1"/>
</dbReference>
<dbReference type="PANTHER" id="PTHR11699">
    <property type="entry name" value="ALDEHYDE DEHYDROGENASE-RELATED"/>
    <property type="match status" value="1"/>
</dbReference>
<evidence type="ECO:0000256" key="3">
    <source>
        <dbReference type="RuleBase" id="RU003345"/>
    </source>
</evidence>
<proteinExistence type="inferred from homology"/>
<comment type="similarity">
    <text evidence="3">Belongs to the aldehyde dehydrogenase family.</text>
</comment>
<dbReference type="PROSITE" id="PS00070">
    <property type="entry name" value="ALDEHYDE_DEHYDR_CYS"/>
    <property type="match status" value="1"/>
</dbReference>
<protein>
    <recommendedName>
        <fullName evidence="5">Aldehyde dehydrogenase domain-containing protein</fullName>
    </recommendedName>
</protein>
<keyword evidence="1 3" id="KW-0560">Oxidoreductase</keyword>
<dbReference type="Gene3D" id="3.40.309.10">
    <property type="entry name" value="Aldehyde Dehydrogenase, Chain A, domain 2"/>
    <property type="match status" value="1"/>
</dbReference>
<dbReference type="PROSITE" id="PS00687">
    <property type="entry name" value="ALDEHYDE_DEHYDR_GLU"/>
    <property type="match status" value="1"/>
</dbReference>
<feature type="active site" evidence="2">
    <location>
        <position position="96"/>
    </location>
</feature>
<feature type="region of interest" description="Disordered" evidence="4">
    <location>
        <begin position="1"/>
        <end position="57"/>
    </location>
</feature>
<evidence type="ECO:0000259" key="5">
    <source>
        <dbReference type="Pfam" id="PF00171"/>
    </source>
</evidence>